<evidence type="ECO:0000313" key="1">
    <source>
        <dbReference type="EMBL" id="MDI1430921.1"/>
    </source>
</evidence>
<protein>
    <submittedName>
        <fullName evidence="1">Uncharacterized protein</fullName>
    </submittedName>
</protein>
<gene>
    <name evidence="1" type="ORF">QHF89_15610</name>
</gene>
<keyword evidence="2" id="KW-1185">Reference proteome</keyword>
<reference evidence="1 2" key="1">
    <citation type="submission" date="2023-04" db="EMBL/GenBank/DDBJ databases">
        <title>The genome sequence of Polyangium sorediatum DSM14670.</title>
        <authorList>
            <person name="Zhang X."/>
        </authorList>
    </citation>
    <scope>NUCLEOTIDE SEQUENCE [LARGE SCALE GENOMIC DNA]</scope>
    <source>
        <strain evidence="1 2">DSM 14670</strain>
    </source>
</reference>
<comment type="caution">
    <text evidence="1">The sequence shown here is derived from an EMBL/GenBank/DDBJ whole genome shotgun (WGS) entry which is preliminary data.</text>
</comment>
<sequence length="77" mass="8717">MKYWDGQDVRLGDRVRLGDDDGGVVVCSLDTGEYSEEHPESAWGYLKRGVMILFPKYGLIHYEQPEEDLELIARAGA</sequence>
<evidence type="ECO:0000313" key="2">
    <source>
        <dbReference type="Proteomes" id="UP001160301"/>
    </source>
</evidence>
<dbReference type="RefSeq" id="WP_136968750.1">
    <property type="nucleotide sequence ID" value="NZ_JARZHI010000011.1"/>
</dbReference>
<organism evidence="1 2">
    <name type="scientific">Polyangium sorediatum</name>
    <dbReference type="NCBI Taxonomy" id="889274"/>
    <lineage>
        <taxon>Bacteria</taxon>
        <taxon>Pseudomonadati</taxon>
        <taxon>Myxococcota</taxon>
        <taxon>Polyangia</taxon>
        <taxon>Polyangiales</taxon>
        <taxon>Polyangiaceae</taxon>
        <taxon>Polyangium</taxon>
    </lineage>
</organism>
<dbReference type="Proteomes" id="UP001160301">
    <property type="component" value="Unassembled WGS sequence"/>
</dbReference>
<name>A0ABT6NRL8_9BACT</name>
<accession>A0ABT6NRL8</accession>
<dbReference type="EMBL" id="JARZHI010000011">
    <property type="protein sequence ID" value="MDI1430921.1"/>
    <property type="molecule type" value="Genomic_DNA"/>
</dbReference>
<proteinExistence type="predicted"/>